<gene>
    <name evidence="3" type="ORF">ODE01S_20200</name>
</gene>
<evidence type="ECO:0000313" key="4">
    <source>
        <dbReference type="Proteomes" id="UP000321827"/>
    </source>
</evidence>
<feature type="chain" id="PRO_5021825919" description="Lipoprotein" evidence="2">
    <location>
        <begin position="21"/>
        <end position="175"/>
    </location>
</feature>
<evidence type="ECO:0000256" key="2">
    <source>
        <dbReference type="SAM" id="SignalP"/>
    </source>
</evidence>
<reference evidence="3 4" key="1">
    <citation type="submission" date="2019-07" db="EMBL/GenBank/DDBJ databases">
        <title>Whole genome shotgun sequence of Oceanithermus desulfurans NBRC 100063.</title>
        <authorList>
            <person name="Hosoyama A."/>
            <person name="Uohara A."/>
            <person name="Ohji S."/>
            <person name="Ichikawa N."/>
        </authorList>
    </citation>
    <scope>NUCLEOTIDE SEQUENCE [LARGE SCALE GENOMIC DNA]</scope>
    <source>
        <strain evidence="3 4">NBRC 100063</strain>
    </source>
</reference>
<dbReference type="Proteomes" id="UP000321827">
    <property type="component" value="Unassembled WGS sequence"/>
</dbReference>
<evidence type="ECO:0000313" key="3">
    <source>
        <dbReference type="EMBL" id="GEM90586.1"/>
    </source>
</evidence>
<dbReference type="EMBL" id="BJXN01000016">
    <property type="protein sequence ID" value="GEM90586.1"/>
    <property type="molecule type" value="Genomic_DNA"/>
</dbReference>
<evidence type="ECO:0008006" key="5">
    <source>
        <dbReference type="Google" id="ProtNLM"/>
    </source>
</evidence>
<dbReference type="Pfam" id="PF08139">
    <property type="entry name" value="LPAM_1"/>
    <property type="match status" value="1"/>
</dbReference>
<proteinExistence type="predicted"/>
<protein>
    <recommendedName>
        <fullName evidence="5">Lipoprotein</fullName>
    </recommendedName>
</protein>
<dbReference type="InterPro" id="IPR012640">
    <property type="entry name" value="Membr_lipoprot_lipid_attach_CS"/>
</dbReference>
<evidence type="ECO:0000256" key="1">
    <source>
        <dbReference type="ARBA" id="ARBA00022729"/>
    </source>
</evidence>
<dbReference type="OrthoDB" id="9826140at2"/>
<dbReference type="AlphaFoldDB" id="A0A511RP66"/>
<comment type="caution">
    <text evidence="3">The sequence shown here is derived from an EMBL/GenBank/DDBJ whole genome shotgun (WGS) entry which is preliminary data.</text>
</comment>
<dbReference type="PROSITE" id="PS51257">
    <property type="entry name" value="PROKAR_LIPOPROTEIN"/>
    <property type="match status" value="1"/>
</dbReference>
<sequence length="175" mass="18411">MKRILLFLGLSLTLAACSLAPITIDLMPTLQQNGADAGTQTVTAAGALDLRLPDRSGYGVSGYEVPSLRPNQVRLEYTLVLEQDGGLSGSAELRFYLAPTGADLWNAAEQVGDPIAVDLSQTSTTLSGSLELSPEQIDTLMSGTLTVGARIAGTASGTATVSYRFERLVLKVAFF</sequence>
<dbReference type="RefSeq" id="WP_147148457.1">
    <property type="nucleotide sequence ID" value="NZ_BJXN01000016.1"/>
</dbReference>
<keyword evidence="1 2" id="KW-0732">Signal</keyword>
<name>A0A511RP66_9DEIN</name>
<organism evidence="3 4">
    <name type="scientific">Oceanithermus desulfurans NBRC 100063</name>
    <dbReference type="NCBI Taxonomy" id="1227550"/>
    <lineage>
        <taxon>Bacteria</taxon>
        <taxon>Thermotogati</taxon>
        <taxon>Deinococcota</taxon>
        <taxon>Deinococci</taxon>
        <taxon>Thermales</taxon>
        <taxon>Thermaceae</taxon>
        <taxon>Oceanithermus</taxon>
    </lineage>
</organism>
<accession>A0A511RP66</accession>
<feature type="signal peptide" evidence="2">
    <location>
        <begin position="1"/>
        <end position="20"/>
    </location>
</feature>